<keyword evidence="4" id="KW-0547">Nucleotide-binding</keyword>
<feature type="transmembrane region" description="Helical" evidence="9">
    <location>
        <begin position="858"/>
        <end position="879"/>
    </location>
</feature>
<dbReference type="GO" id="GO:0016020">
    <property type="term" value="C:membrane"/>
    <property type="evidence" value="ECO:0007669"/>
    <property type="project" value="UniProtKB-SubCell"/>
</dbReference>
<keyword evidence="2" id="KW-0813">Transport</keyword>
<sequence length="1918" mass="211445">MYAPVDLEASKLQQVKPSASNSYLMQLKRALLVLGIVALGLTVGLLLFRFVRSDDFDLVVQWLQTHETLGAALYVCSFTCFVVLCFPSTAFELLAGYIFGLWLGLLLATTGKLVGSVLSYVIGRYLCRRRVHAYMAQGHPALQGFQSLLRKRQILVVFLTRVAFFPIAVKNYGLSVLDVRFPVYFAAALLTGLPFSFIWVYSGHAVENFTALLASPTAARHSTEMILLLVGAGSALLLLFVVGFYTRKYVLDLAEEEKDAGTTVADTPKHTVEGTAFANAWPWMLVSSPPREETGIQLAGSRVPRFDSLGVLIRHLSLRCEGTWSLNRWTMPSSRRNSRNSKRKPNSSHKSKRLPTVDFSTSISSVSSEPTPILESSLGSSYQKHVLRRHHQTRGSRRHGASASGGIRDSPFTPRRPVGAVPELFVTFRHVSLAVDIPVSPAAAAAAAQASSGQLSRESLAAKQFPTIANHVRGIAAAFTANKTFVRRQILKNVTGAFTPGSMTLLLGRSGSGKSVLLKLLSGRLDVANKSVTLDGEVSYNGLSRDELKAQLSQCVSYVPQQDTHLPVMTVKETLDFAFECCAINSDAKPVGAVYKSPASEYPLALPTSYLGGERDPVTVTRELGLTRCQGTIVGDERIRGVSGGEKKRVTTGEMAFGPHAVSLMDEITTGLDSSAAFDIVNAQRRLARQQRQTVVISLQQPAPEVLALFDNVLLLADGEVLYHGPRAHIQAYFEALGFVCPPGRDLADFLCDLASPQQIQYEQSHAPMPGRRRHPRTANEFADLWIMSPMYEAMVEELDHLDNDMEAYSQMHSRNGERGLYFDQEALLRIPAFRQSYLRSTWTVVKRQIRLFGRNKVFFVGRLLTDLLVGLMVGSVYYGMDLADSQVTLGVIFSCALFLGLGQSATLAPFFDAREVFYKHRGANFYRTSSYVLASCLSQIPLAITEALVFGSLVYWMGGFIATAEQFLVFVLYMLLTVLVFVGEYYFLSTACSTLHIAQPLSTLALLFFILFAGFAVSREQLPTALRWIYWSNPLAWTTRGVMVSQYRSSELDVCEYGGIDYCKMYGGRTLGEYSLGLYDVPDDPKWVVLGIVFLASMYVVSMFLSYVMLEYHRHESSPAVPPPLSASFSDTTIATPRQPKESYAMLSTPHGDADELLESDLAGFPSGRNDIAVLGEDDMNDSFYASQGLRTNTEEITVRLTPRWDVPPVTLAFQDLRYSITVPADTLVDPAGQRGTEGAPGRPVAVDSRDNAGKSKETVTRELLKGVTGYAVPGTMTALMGSTGAGKTTLMDVLAGRKRGKSGKKKNRAPTLRGRVLLNGVDATELAVRRCTGYCEQTDVHSDASTFREALQFSAYLRQGDRVAPERVEEIVDECLDLLDLRGVAGQLIRGSSSEQLKRLTLGVELAAQPSVLFLDEPTSGLDARAAKALMDGVRKVADTGRTVICTIHQPSTEVFLLFDTLLLLQRGGETVYFGELGRNGETLVNYFQGLGLPRNAPIFKPGDNPATWMLDVIGAGVEKIKLQASFPMKVRPAAMKNPRLQQLDASLNSSISSEFSRQHRDEAFDFVTAYRSSRMKQRLDAKRAAPGVFMPSDRLPPVTYAQRRAASDGLQFTMLMRRFLRLYWRTPFYTFTRMVTALTLGLMFGLVYSGSNDFTTYQGANGAVGLIFFSTCFLGVGAYVHVLPVAFEERGPYYRERASETYSALWYFVASSVVEIPYAAVASMIFVGVFYPMAGFSAYGDFAQVVVYWLVLTMHILFQTFFGQFFTFAMPSIELAAVWGALFDSIFLMFMGFNPPASSIPDGYKWLFQLVPHRYTFEVLTALVLGDCSDEQLQQIAEASSTNSTIDVSGWPLGCQPLTEAPPAVANIPLTSYIDEVFGARREDTTRSVAVVVGLLLVMRLATLIVMRVVNHQKR</sequence>
<dbReference type="Pfam" id="PF09335">
    <property type="entry name" value="VTT_dom"/>
    <property type="match status" value="1"/>
</dbReference>
<dbReference type="SMART" id="SM00382">
    <property type="entry name" value="AAA"/>
    <property type="match status" value="2"/>
</dbReference>
<feature type="transmembrane region" description="Helical" evidence="9">
    <location>
        <begin position="1001"/>
        <end position="1019"/>
    </location>
</feature>
<feature type="domain" description="ABC transporter" evidence="10">
    <location>
        <begin position="472"/>
        <end position="743"/>
    </location>
</feature>
<dbReference type="InterPro" id="IPR027417">
    <property type="entry name" value="P-loop_NTPase"/>
</dbReference>
<dbReference type="Pfam" id="PF01061">
    <property type="entry name" value="ABC2_membrane"/>
    <property type="match status" value="2"/>
</dbReference>
<evidence type="ECO:0000256" key="2">
    <source>
        <dbReference type="ARBA" id="ARBA00022448"/>
    </source>
</evidence>
<proteinExistence type="predicted"/>
<accession>A0A0W8CJI1</accession>
<keyword evidence="7 9" id="KW-0472">Membrane</keyword>
<dbReference type="Proteomes" id="UP000052943">
    <property type="component" value="Unassembled WGS sequence"/>
</dbReference>
<comment type="subcellular location">
    <subcellularLocation>
        <location evidence="1">Membrane</location>
        <topology evidence="1">Multi-pass membrane protein</topology>
    </subcellularLocation>
</comment>
<dbReference type="InterPro" id="IPR032816">
    <property type="entry name" value="VTT_dom"/>
</dbReference>
<gene>
    <name evidence="11" type="ORF">AM587_10012509</name>
</gene>
<feature type="transmembrane region" description="Helical" evidence="9">
    <location>
        <begin position="1629"/>
        <end position="1651"/>
    </location>
</feature>
<feature type="region of interest" description="Disordered" evidence="8">
    <location>
        <begin position="1231"/>
        <end position="1257"/>
    </location>
</feature>
<protein>
    <submittedName>
        <fullName evidence="11">ABC transporter G family member 35</fullName>
    </submittedName>
</protein>
<feature type="transmembrane region" description="Helical" evidence="9">
    <location>
        <begin position="30"/>
        <end position="51"/>
    </location>
</feature>
<dbReference type="GO" id="GO:0016887">
    <property type="term" value="F:ATP hydrolysis activity"/>
    <property type="evidence" value="ECO:0007669"/>
    <property type="project" value="InterPro"/>
</dbReference>
<evidence type="ECO:0000259" key="10">
    <source>
        <dbReference type="PROSITE" id="PS50893"/>
    </source>
</evidence>
<feature type="region of interest" description="Disordered" evidence="8">
    <location>
        <begin position="329"/>
        <end position="415"/>
    </location>
</feature>
<keyword evidence="3 9" id="KW-0812">Transmembrane</keyword>
<feature type="transmembrane region" description="Helical" evidence="9">
    <location>
        <begin position="1778"/>
        <end position="1796"/>
    </location>
</feature>
<feature type="transmembrane region" description="Helical" evidence="9">
    <location>
        <begin position="1749"/>
        <end position="1771"/>
    </location>
</feature>
<dbReference type="GO" id="GO:0140359">
    <property type="term" value="F:ABC-type transporter activity"/>
    <property type="evidence" value="ECO:0007669"/>
    <property type="project" value="InterPro"/>
</dbReference>
<dbReference type="PROSITE" id="PS50893">
    <property type="entry name" value="ABC_TRANSPORTER_2"/>
    <property type="match status" value="2"/>
</dbReference>
<feature type="compositionally biased region" description="Basic residues" evidence="8">
    <location>
        <begin position="385"/>
        <end position="400"/>
    </location>
</feature>
<dbReference type="OrthoDB" id="66620at2759"/>
<feature type="transmembrane region" description="Helical" evidence="9">
    <location>
        <begin position="891"/>
        <end position="912"/>
    </location>
</feature>
<evidence type="ECO:0000256" key="1">
    <source>
        <dbReference type="ARBA" id="ARBA00004141"/>
    </source>
</evidence>
<dbReference type="EMBL" id="LNFO01002940">
    <property type="protein sequence ID" value="KUF84275.1"/>
    <property type="molecule type" value="Genomic_DNA"/>
</dbReference>
<feature type="domain" description="ABC transporter" evidence="10">
    <location>
        <begin position="1248"/>
        <end position="1495"/>
    </location>
</feature>
<dbReference type="InterPro" id="IPR013525">
    <property type="entry name" value="ABC2_TM"/>
</dbReference>
<dbReference type="GO" id="GO:0005524">
    <property type="term" value="F:ATP binding"/>
    <property type="evidence" value="ECO:0007669"/>
    <property type="project" value="UniProtKB-KW"/>
</dbReference>
<feature type="transmembrane region" description="Helical" evidence="9">
    <location>
        <begin position="1707"/>
        <end position="1737"/>
    </location>
</feature>
<dbReference type="SUPFAM" id="SSF52540">
    <property type="entry name" value="P-loop containing nucleoside triphosphate hydrolases"/>
    <property type="match status" value="2"/>
</dbReference>
<dbReference type="FunFam" id="3.40.50.300:FF:000528">
    <property type="entry name" value="ABC transporter G family member 31"/>
    <property type="match status" value="1"/>
</dbReference>
<evidence type="ECO:0000256" key="7">
    <source>
        <dbReference type="ARBA" id="ARBA00023136"/>
    </source>
</evidence>
<comment type="caution">
    <text evidence="11">The sequence shown here is derived from an EMBL/GenBank/DDBJ whole genome shotgun (WGS) entry which is preliminary data.</text>
</comment>
<evidence type="ECO:0000313" key="12">
    <source>
        <dbReference type="Proteomes" id="UP000052943"/>
    </source>
</evidence>
<feature type="transmembrane region" description="Helical" evidence="9">
    <location>
        <begin position="101"/>
        <end position="122"/>
    </location>
</feature>
<feature type="transmembrane region" description="Helical" evidence="9">
    <location>
        <begin position="181"/>
        <end position="201"/>
    </location>
</feature>
<dbReference type="InterPro" id="IPR003593">
    <property type="entry name" value="AAA+_ATPase"/>
</dbReference>
<feature type="compositionally biased region" description="Basic residues" evidence="8">
    <location>
        <begin position="336"/>
        <end position="353"/>
    </location>
</feature>
<feature type="transmembrane region" description="Helical" evidence="9">
    <location>
        <begin position="1088"/>
        <end position="1111"/>
    </location>
</feature>
<feature type="transmembrane region" description="Helical" evidence="9">
    <location>
        <begin position="1892"/>
        <end position="1913"/>
    </location>
</feature>
<dbReference type="PANTHER" id="PTHR19241">
    <property type="entry name" value="ATP-BINDING CASSETTE TRANSPORTER"/>
    <property type="match status" value="1"/>
</dbReference>
<keyword evidence="5" id="KW-0067">ATP-binding</keyword>
<evidence type="ECO:0000256" key="5">
    <source>
        <dbReference type="ARBA" id="ARBA00022840"/>
    </source>
</evidence>
<evidence type="ECO:0000313" key="11">
    <source>
        <dbReference type="EMBL" id="KUF84275.1"/>
    </source>
</evidence>
<feature type="transmembrane region" description="Helical" evidence="9">
    <location>
        <begin position="968"/>
        <end position="989"/>
    </location>
</feature>
<organism evidence="11 12">
    <name type="scientific">Phytophthora nicotianae</name>
    <name type="common">Potato buckeye rot agent</name>
    <name type="synonym">Phytophthora parasitica</name>
    <dbReference type="NCBI Taxonomy" id="4792"/>
    <lineage>
        <taxon>Eukaryota</taxon>
        <taxon>Sar</taxon>
        <taxon>Stramenopiles</taxon>
        <taxon>Oomycota</taxon>
        <taxon>Peronosporomycetes</taxon>
        <taxon>Peronosporales</taxon>
        <taxon>Peronosporaceae</taxon>
        <taxon>Phytophthora</taxon>
    </lineage>
</organism>
<reference evidence="11 12" key="1">
    <citation type="submission" date="2015-11" db="EMBL/GenBank/DDBJ databases">
        <title>Genomes and virulence difference between two physiological races of Phytophthora nicotianae.</title>
        <authorList>
            <person name="Liu H."/>
            <person name="Ma X."/>
            <person name="Yu H."/>
            <person name="Fang D."/>
            <person name="Li Y."/>
            <person name="Wang X."/>
            <person name="Wang W."/>
            <person name="Dong Y."/>
            <person name="Xiao B."/>
        </authorList>
    </citation>
    <scope>NUCLEOTIDE SEQUENCE [LARGE SCALE GENOMIC DNA]</scope>
    <source>
        <strain evidence="12">race 0</strain>
    </source>
</reference>
<dbReference type="Gene3D" id="3.40.50.300">
    <property type="entry name" value="P-loop containing nucleotide triphosphate hydrolases"/>
    <property type="match status" value="2"/>
</dbReference>
<evidence type="ECO:0000256" key="3">
    <source>
        <dbReference type="ARBA" id="ARBA00022692"/>
    </source>
</evidence>
<evidence type="ECO:0000256" key="6">
    <source>
        <dbReference type="ARBA" id="ARBA00022989"/>
    </source>
</evidence>
<evidence type="ECO:0000256" key="8">
    <source>
        <dbReference type="SAM" id="MobiDB-lite"/>
    </source>
</evidence>
<evidence type="ECO:0000256" key="4">
    <source>
        <dbReference type="ARBA" id="ARBA00022741"/>
    </source>
</evidence>
<dbReference type="InterPro" id="IPR003439">
    <property type="entry name" value="ABC_transporter-like_ATP-bd"/>
</dbReference>
<dbReference type="Pfam" id="PF00005">
    <property type="entry name" value="ABC_tran"/>
    <property type="match status" value="2"/>
</dbReference>
<feature type="transmembrane region" description="Helical" evidence="9">
    <location>
        <begin position="932"/>
        <end position="956"/>
    </location>
</feature>
<dbReference type="FunFam" id="3.40.50.300:FF:000289">
    <property type="entry name" value="ABC transporter G family member 31"/>
    <property type="match status" value="1"/>
</dbReference>
<name>A0A0W8CJI1_PHYNI</name>
<feature type="transmembrane region" description="Helical" evidence="9">
    <location>
        <begin position="71"/>
        <end position="94"/>
    </location>
</feature>
<feature type="transmembrane region" description="Helical" evidence="9">
    <location>
        <begin position="225"/>
        <end position="245"/>
    </location>
</feature>
<keyword evidence="6 9" id="KW-1133">Transmembrane helix</keyword>
<evidence type="ECO:0000256" key="9">
    <source>
        <dbReference type="SAM" id="Phobius"/>
    </source>
</evidence>
<feature type="transmembrane region" description="Helical" evidence="9">
    <location>
        <begin position="1663"/>
        <end position="1686"/>
    </location>
</feature>